<proteinExistence type="inferred from homology"/>
<keyword evidence="3" id="KW-1185">Reference proteome</keyword>
<evidence type="ECO:0000313" key="2">
    <source>
        <dbReference type="EMBL" id="MBV7377547.1"/>
    </source>
</evidence>
<keyword evidence="1" id="KW-0143">Chaperone</keyword>
<dbReference type="PANTHER" id="PTHR33620">
    <property type="entry name" value="UREASE ACCESSORY PROTEIN F"/>
    <property type="match status" value="1"/>
</dbReference>
<comment type="caution">
    <text evidence="2">The sequence shown here is derived from an EMBL/GenBank/DDBJ whole genome shotgun (WGS) entry which is preliminary data.</text>
</comment>
<comment type="similarity">
    <text evidence="1">Belongs to the UreF family.</text>
</comment>
<dbReference type="InterPro" id="IPR002639">
    <property type="entry name" value="UreF"/>
</dbReference>
<keyword evidence="1" id="KW-0963">Cytoplasm</keyword>
<protein>
    <recommendedName>
        <fullName evidence="1">Urease accessory protein UreF</fullName>
    </recommendedName>
</protein>
<evidence type="ECO:0000256" key="1">
    <source>
        <dbReference type="HAMAP-Rule" id="MF_01385"/>
    </source>
</evidence>
<dbReference type="PIRSF" id="PIRSF009467">
    <property type="entry name" value="Ureas_acces_UreF"/>
    <property type="match status" value="1"/>
</dbReference>
<evidence type="ECO:0000313" key="3">
    <source>
        <dbReference type="Proteomes" id="UP000756530"/>
    </source>
</evidence>
<organism evidence="2 3">
    <name type="scientific">Maritimibacter dapengensis</name>
    <dbReference type="NCBI Taxonomy" id="2836868"/>
    <lineage>
        <taxon>Bacteria</taxon>
        <taxon>Pseudomonadati</taxon>
        <taxon>Pseudomonadota</taxon>
        <taxon>Alphaproteobacteria</taxon>
        <taxon>Rhodobacterales</taxon>
        <taxon>Roseobacteraceae</taxon>
        <taxon>Maritimibacter</taxon>
    </lineage>
</organism>
<keyword evidence="1" id="KW-0996">Nickel insertion</keyword>
<dbReference type="Proteomes" id="UP000756530">
    <property type="component" value="Unassembled WGS sequence"/>
</dbReference>
<accession>A0ABS6SX80</accession>
<dbReference type="PANTHER" id="PTHR33620:SF1">
    <property type="entry name" value="UREASE ACCESSORY PROTEIN F"/>
    <property type="match status" value="1"/>
</dbReference>
<sequence length="212" mass="22947">MRTDDVLTLTQWLSPAFPVGAFAYSHGLEAAFEAGWVTDAESLKAWITDLLTLGSANTDAHFMAAAALHTRKLSEVDGIARAFAPCRERLSEACAQGKAFCDTVSAVWSKELDGLTYPVALGHAVHEEGLPLDLAITLYLQAFVTNLVANAQRLGPIGQTEAQQVIRDLAPLIEETAREAADGELTHIASNAFLSDIAAMKHETQYSRMFRS</sequence>
<comment type="subunit">
    <text evidence="1">UreD, UreF and UreG form a complex that acts as a GTP-hydrolysis-dependent molecular chaperone, activating the urease apoprotein by helping to assemble the nickel containing metallocenter of UreC. The UreE protein probably delivers the nickel.</text>
</comment>
<reference evidence="2 3" key="1">
    <citation type="submission" date="2021-05" db="EMBL/GenBank/DDBJ databases">
        <title>Culturable bacteria isolated from Daya Bay.</title>
        <authorList>
            <person name="Zheng W."/>
            <person name="Yu S."/>
            <person name="Huang Y."/>
        </authorList>
    </citation>
    <scope>NUCLEOTIDE SEQUENCE [LARGE SCALE GENOMIC DNA]</scope>
    <source>
        <strain evidence="2 3">DP4N28-5</strain>
    </source>
</reference>
<comment type="function">
    <text evidence="1">Required for maturation of urease via the functional incorporation of the urease nickel metallocenter.</text>
</comment>
<dbReference type="HAMAP" id="MF_01385">
    <property type="entry name" value="UreF"/>
    <property type="match status" value="1"/>
</dbReference>
<gene>
    <name evidence="1" type="primary">ureF</name>
    <name evidence="2" type="ORF">KJP28_01320</name>
</gene>
<dbReference type="EMBL" id="JAHUZE010000001">
    <property type="protein sequence ID" value="MBV7377547.1"/>
    <property type="molecule type" value="Genomic_DNA"/>
</dbReference>
<comment type="subcellular location">
    <subcellularLocation>
        <location evidence="1">Cytoplasm</location>
    </subcellularLocation>
</comment>
<name>A0ABS6SX80_9RHOB</name>
<dbReference type="RefSeq" id="WP_218390427.1">
    <property type="nucleotide sequence ID" value="NZ_JAHUZE010000001.1"/>
</dbReference>
<dbReference type="Pfam" id="PF01730">
    <property type="entry name" value="UreF"/>
    <property type="match status" value="1"/>
</dbReference>